<keyword evidence="2" id="KW-1185">Reference proteome</keyword>
<proteinExistence type="predicted"/>
<evidence type="ECO:0000313" key="1">
    <source>
        <dbReference type="EMBL" id="KAK9004314.1"/>
    </source>
</evidence>
<reference evidence="1 2" key="1">
    <citation type="journal article" date="2024" name="G3 (Bethesda)">
        <title>Genome assembly of Hibiscus sabdariffa L. provides insights into metabolisms of medicinal natural products.</title>
        <authorList>
            <person name="Kim T."/>
        </authorList>
    </citation>
    <scope>NUCLEOTIDE SEQUENCE [LARGE SCALE GENOMIC DNA]</scope>
    <source>
        <strain evidence="1">TK-2024</strain>
        <tissue evidence="1">Old leaves</tissue>
    </source>
</reference>
<accession>A0ABR2QUU0</accession>
<name>A0ABR2QUU0_9ROSI</name>
<comment type="caution">
    <text evidence="1">The sequence shown here is derived from an EMBL/GenBank/DDBJ whole genome shotgun (WGS) entry which is preliminary data.</text>
</comment>
<dbReference type="Proteomes" id="UP001396334">
    <property type="component" value="Unassembled WGS sequence"/>
</dbReference>
<dbReference type="EMBL" id="JBBPBN010000031">
    <property type="protein sequence ID" value="KAK9004314.1"/>
    <property type="molecule type" value="Genomic_DNA"/>
</dbReference>
<protein>
    <submittedName>
        <fullName evidence="1">Uncharacterized protein</fullName>
    </submittedName>
</protein>
<gene>
    <name evidence="1" type="ORF">V6N11_002116</name>
</gene>
<evidence type="ECO:0000313" key="2">
    <source>
        <dbReference type="Proteomes" id="UP001396334"/>
    </source>
</evidence>
<organism evidence="1 2">
    <name type="scientific">Hibiscus sabdariffa</name>
    <name type="common">roselle</name>
    <dbReference type="NCBI Taxonomy" id="183260"/>
    <lineage>
        <taxon>Eukaryota</taxon>
        <taxon>Viridiplantae</taxon>
        <taxon>Streptophyta</taxon>
        <taxon>Embryophyta</taxon>
        <taxon>Tracheophyta</taxon>
        <taxon>Spermatophyta</taxon>
        <taxon>Magnoliopsida</taxon>
        <taxon>eudicotyledons</taxon>
        <taxon>Gunneridae</taxon>
        <taxon>Pentapetalae</taxon>
        <taxon>rosids</taxon>
        <taxon>malvids</taxon>
        <taxon>Malvales</taxon>
        <taxon>Malvaceae</taxon>
        <taxon>Malvoideae</taxon>
        <taxon>Hibiscus</taxon>
    </lineage>
</organism>
<sequence length="143" mass="16070">MMLSLFLEDAHGNPKHLLFREWLRVDFEKPKHAGLRHPKQWIVLTKWDVADGETSSNVVRESGTRVPHPSQAMVVGGDHGTNACVEDTKSKSPSIPMCERTMMAALSLRRPIRLMNEGELMVQGWLGGGSDELPLVVADVWWE</sequence>